<protein>
    <submittedName>
        <fullName evidence="1">Short-chain dehydrogenase</fullName>
    </submittedName>
</protein>
<organism evidence="1 2">
    <name type="scientific">Virgibacillus dokdonensis</name>
    <dbReference type="NCBI Taxonomy" id="302167"/>
    <lineage>
        <taxon>Bacteria</taxon>
        <taxon>Bacillati</taxon>
        <taxon>Bacillota</taxon>
        <taxon>Bacilli</taxon>
        <taxon>Bacillales</taxon>
        <taxon>Bacillaceae</taxon>
        <taxon>Virgibacillus</taxon>
    </lineage>
</organism>
<dbReference type="Proteomes" id="UP001356080">
    <property type="component" value="Unassembled WGS sequence"/>
</dbReference>
<keyword evidence="2" id="KW-1185">Reference proteome</keyword>
<gene>
    <name evidence="1" type="ORF">V2W34_15895</name>
</gene>
<dbReference type="RefSeq" id="WP_331805814.1">
    <property type="nucleotide sequence ID" value="NZ_JAZHPM010000033.1"/>
</dbReference>
<sequence>MELVVAWIHSDASKALKVITDQISDNRKEWQLFHVLGSNSNLKALKREVKLPGSCVYYQIRLGFVIEEDQSRWLTNKEISDGVIKAIKNKNRITTIGQLEPWEKRP</sequence>
<evidence type="ECO:0000313" key="2">
    <source>
        <dbReference type="Proteomes" id="UP001356080"/>
    </source>
</evidence>
<comment type="caution">
    <text evidence="1">The sequence shown here is derived from an EMBL/GenBank/DDBJ whole genome shotgun (WGS) entry which is preliminary data.</text>
</comment>
<reference evidence="1 2" key="1">
    <citation type="submission" date="2024-01" db="EMBL/GenBank/DDBJ databases">
        <title>Survival strategy associated with biotechnological potential of Virgibacillus dokdonensis T4.6 isolated from salt-fermented shrimp paste.</title>
        <authorList>
            <person name="Doan T.V."/>
            <person name="Quach N.T."/>
            <person name="Phi Q.-T."/>
        </authorList>
    </citation>
    <scope>NUCLEOTIDE SEQUENCE [LARGE SCALE GENOMIC DNA]</scope>
    <source>
        <strain evidence="1 2">T4.6</strain>
    </source>
</reference>
<evidence type="ECO:0000313" key="1">
    <source>
        <dbReference type="EMBL" id="MEF2293483.1"/>
    </source>
</evidence>
<proteinExistence type="predicted"/>
<name>A0ABU7VIJ2_9BACI</name>
<accession>A0ABU7VIJ2</accession>
<dbReference type="EMBL" id="JAZHPM010000033">
    <property type="protein sequence ID" value="MEF2293483.1"/>
    <property type="molecule type" value="Genomic_DNA"/>
</dbReference>